<name>A0A9N8KSJ2_9PEZI</name>
<feature type="region of interest" description="Disordered" evidence="1">
    <location>
        <begin position="75"/>
        <end position="137"/>
    </location>
</feature>
<feature type="compositionally biased region" description="Basic residues" evidence="1">
    <location>
        <begin position="80"/>
        <end position="92"/>
    </location>
</feature>
<feature type="region of interest" description="Disordered" evidence="1">
    <location>
        <begin position="192"/>
        <end position="212"/>
    </location>
</feature>
<evidence type="ECO:0000313" key="2">
    <source>
        <dbReference type="EMBL" id="CAD0112896.1"/>
    </source>
</evidence>
<keyword evidence="3" id="KW-1185">Reference proteome</keyword>
<accession>A0A9N8KSJ2</accession>
<protein>
    <submittedName>
        <fullName evidence="2">Uncharacterized protein</fullName>
    </submittedName>
</protein>
<organism evidence="2 3">
    <name type="scientific">Aureobasidium uvarum</name>
    <dbReference type="NCBI Taxonomy" id="2773716"/>
    <lineage>
        <taxon>Eukaryota</taxon>
        <taxon>Fungi</taxon>
        <taxon>Dikarya</taxon>
        <taxon>Ascomycota</taxon>
        <taxon>Pezizomycotina</taxon>
        <taxon>Dothideomycetes</taxon>
        <taxon>Dothideomycetidae</taxon>
        <taxon>Dothideales</taxon>
        <taxon>Saccotheciaceae</taxon>
        <taxon>Aureobasidium</taxon>
    </lineage>
</organism>
<proteinExistence type="predicted"/>
<reference evidence="2" key="1">
    <citation type="submission" date="2020-06" db="EMBL/GenBank/DDBJ databases">
        <authorList>
            <person name="Onetto C."/>
        </authorList>
    </citation>
    <scope>NUCLEOTIDE SEQUENCE</scope>
</reference>
<evidence type="ECO:0000256" key="1">
    <source>
        <dbReference type="SAM" id="MobiDB-lite"/>
    </source>
</evidence>
<sequence>MNDYKTILSMRVTRLTYQSESSPFGLWTWPSSLDGPSFAPCYAPYGEQSPPIDSHPAIEQTTIVKSIESDVLKPWEKGSKSGKKIKKGRGPKSRVVMSPGSDATSTDMSNSDNSSSNEISTAATSTRTSVQNSPASRARQYPVLDIAGVALPRLAPYNNYHPDTAQAAIAQSRSSSVNYDFLTPTDAGYVERKHDRVDNEAPTTSFKAHRRE</sequence>
<dbReference type="AlphaFoldDB" id="A0A9N8KSJ2"/>
<dbReference type="EMBL" id="CAINUL010000015">
    <property type="protein sequence ID" value="CAD0112896.1"/>
    <property type="molecule type" value="Genomic_DNA"/>
</dbReference>
<comment type="caution">
    <text evidence="2">The sequence shown here is derived from an EMBL/GenBank/DDBJ whole genome shotgun (WGS) entry which is preliminary data.</text>
</comment>
<gene>
    <name evidence="2" type="ORF">AWRI4620_LOCUS7151</name>
</gene>
<evidence type="ECO:0000313" key="3">
    <source>
        <dbReference type="Proteomes" id="UP000745764"/>
    </source>
</evidence>
<dbReference type="OrthoDB" id="3929003at2759"/>
<feature type="compositionally biased region" description="Polar residues" evidence="1">
    <location>
        <begin position="122"/>
        <end position="135"/>
    </location>
</feature>
<dbReference type="Proteomes" id="UP000745764">
    <property type="component" value="Unassembled WGS sequence"/>
</dbReference>
<feature type="compositionally biased region" description="Low complexity" evidence="1">
    <location>
        <begin position="101"/>
        <end position="121"/>
    </location>
</feature>